<evidence type="ECO:0000313" key="1">
    <source>
        <dbReference type="EMBL" id="MDP5275302.1"/>
    </source>
</evidence>
<protein>
    <recommendedName>
        <fullName evidence="3">Lipoprotein</fullName>
    </recommendedName>
</protein>
<organism evidence="1 2">
    <name type="scientific">Chengkuizengella axinellae</name>
    <dbReference type="NCBI Taxonomy" id="3064388"/>
    <lineage>
        <taxon>Bacteria</taxon>
        <taxon>Bacillati</taxon>
        <taxon>Bacillota</taxon>
        <taxon>Bacilli</taxon>
        <taxon>Bacillales</taxon>
        <taxon>Paenibacillaceae</taxon>
        <taxon>Chengkuizengella</taxon>
    </lineage>
</organism>
<evidence type="ECO:0000313" key="2">
    <source>
        <dbReference type="Proteomes" id="UP001231941"/>
    </source>
</evidence>
<reference evidence="1 2" key="1">
    <citation type="submission" date="2023-08" db="EMBL/GenBank/DDBJ databases">
        <authorList>
            <person name="Park J.-S."/>
        </authorList>
    </citation>
    <scope>NUCLEOTIDE SEQUENCE [LARGE SCALE GENOMIC DNA]</scope>
    <source>
        <strain evidence="1 2">2205SS18-9</strain>
    </source>
</reference>
<keyword evidence="2" id="KW-1185">Reference proteome</keyword>
<dbReference type="EMBL" id="JAVAMP010000007">
    <property type="protein sequence ID" value="MDP5275302.1"/>
    <property type="molecule type" value="Genomic_DNA"/>
</dbReference>
<gene>
    <name evidence="1" type="ORF">Q5Y73_14420</name>
</gene>
<dbReference type="RefSeq" id="WP_305992613.1">
    <property type="nucleotide sequence ID" value="NZ_JAVAMP010000007.1"/>
</dbReference>
<dbReference type="Proteomes" id="UP001231941">
    <property type="component" value="Unassembled WGS sequence"/>
</dbReference>
<dbReference type="PROSITE" id="PS51257">
    <property type="entry name" value="PROKAR_LIPOPROTEIN"/>
    <property type="match status" value="1"/>
</dbReference>
<name>A0ABT9J126_9BACL</name>
<proteinExistence type="predicted"/>
<comment type="caution">
    <text evidence="1">The sequence shown here is derived from an EMBL/GenBank/DDBJ whole genome shotgun (WGS) entry which is preliminary data.</text>
</comment>
<accession>A0ABT9J126</accession>
<sequence>MNRRIYIVLILMMIIILIGCSKETTIDKNNIASIQVNKDSVHQKSLEELGIGELFDFHLKLPYADKSRVNLWVEGYESGKKISSSPLTQLSYGYSPNKKSEGSMGFGIIHSTNPNPLFFLYSPEVSQVPLEVELNGLYSSGIRGWSYAIPDETISLKSGETKILGVYGHDNHSLGGYDYTPEGIDGMIKEYELVLILKLKVEKQEE</sequence>
<evidence type="ECO:0008006" key="3">
    <source>
        <dbReference type="Google" id="ProtNLM"/>
    </source>
</evidence>